<comment type="function">
    <text evidence="6">This is 1 of the proteins that bind and probably mediate the attachment of the 5S RNA into the large ribosomal subunit, where it forms part of the central protuberance. In the 70S ribosome it contacts protein S13 of the 30S subunit (bridge B1b), connecting the 2 subunits; this bridge is implicated in subunit movement. Contacts the P site tRNA; the 5S rRNA and some of its associated proteins might help stabilize positioning of ribosome-bound tRNAs.</text>
</comment>
<dbReference type="Gene3D" id="3.30.1440.10">
    <property type="match status" value="1"/>
</dbReference>
<name>A0ABS3F7E1_9PROT</name>
<keyword evidence="3 6" id="KW-0694">RNA-binding</keyword>
<comment type="similarity">
    <text evidence="1 6 7">Belongs to the universal ribosomal protein uL5 family.</text>
</comment>
<comment type="caution">
    <text evidence="10">The sequence shown here is derived from an EMBL/GenBank/DDBJ whole genome shotgun (WGS) entry which is preliminary data.</text>
</comment>
<dbReference type="PIRSF" id="PIRSF002161">
    <property type="entry name" value="Ribosomal_L5"/>
    <property type="match status" value="1"/>
</dbReference>
<evidence type="ECO:0000313" key="11">
    <source>
        <dbReference type="Proteomes" id="UP000664761"/>
    </source>
</evidence>
<evidence type="ECO:0000259" key="8">
    <source>
        <dbReference type="Pfam" id="PF00281"/>
    </source>
</evidence>
<gene>
    <name evidence="6 10" type="primary">rplE</name>
    <name evidence="10" type="ORF">J0X12_11700</name>
</gene>
<accession>A0ABS3F7E1</accession>
<proteinExistence type="inferred from homology"/>
<dbReference type="InterPro" id="IPR031309">
    <property type="entry name" value="Ribosomal_uL5_C"/>
</dbReference>
<dbReference type="EMBL" id="JAFLNC010000004">
    <property type="protein sequence ID" value="MBO0334284.1"/>
    <property type="molecule type" value="Genomic_DNA"/>
</dbReference>
<reference evidence="10 11" key="1">
    <citation type="submission" date="2021-03" db="EMBL/GenBank/DDBJ databases">
        <title>Sneathiella sp. CAU 1612 isolated from Kang Won-do.</title>
        <authorList>
            <person name="Kim W."/>
        </authorList>
    </citation>
    <scope>NUCLEOTIDE SEQUENCE [LARGE SCALE GENOMIC DNA]</scope>
    <source>
        <strain evidence="10 11">CAU 1612</strain>
    </source>
</reference>
<dbReference type="SUPFAM" id="SSF55282">
    <property type="entry name" value="RL5-like"/>
    <property type="match status" value="1"/>
</dbReference>
<sequence>MTTPRLKKFYNEELRKQLQEKFAYANEMQIPKLEKIVINVGCGEAVADSKKIKSVESELAKISGQKPVVTTAKKSVATFKLREGMPIGAKVTLRKNQMYEFLDRLINIALPRVRDFRGVSEKSFDGRGNYAMGLKEQMVFPEIHYDDVVDVRGMDIVICTTAKTDAEARELLSGFSMPFKIN</sequence>
<dbReference type="GO" id="GO:0005840">
    <property type="term" value="C:ribosome"/>
    <property type="evidence" value="ECO:0007669"/>
    <property type="project" value="UniProtKB-KW"/>
</dbReference>
<dbReference type="Proteomes" id="UP000664761">
    <property type="component" value="Unassembled WGS sequence"/>
</dbReference>
<dbReference type="InterPro" id="IPR020930">
    <property type="entry name" value="Ribosomal_uL5_bac-type"/>
</dbReference>
<dbReference type="InterPro" id="IPR022803">
    <property type="entry name" value="Ribosomal_uL5_dom_sf"/>
</dbReference>
<dbReference type="InterPro" id="IPR031310">
    <property type="entry name" value="Ribosomal_uL5_N"/>
</dbReference>
<protein>
    <recommendedName>
        <fullName evidence="6">Large ribosomal subunit protein uL5</fullName>
    </recommendedName>
</protein>
<evidence type="ECO:0000313" key="10">
    <source>
        <dbReference type="EMBL" id="MBO0334284.1"/>
    </source>
</evidence>
<keyword evidence="6" id="KW-0820">tRNA-binding</keyword>
<dbReference type="NCBIfam" id="NF000585">
    <property type="entry name" value="PRK00010.1"/>
    <property type="match status" value="1"/>
</dbReference>
<keyword evidence="11" id="KW-1185">Reference proteome</keyword>
<dbReference type="Pfam" id="PF00673">
    <property type="entry name" value="Ribosomal_L5_C"/>
    <property type="match status" value="1"/>
</dbReference>
<dbReference type="PANTHER" id="PTHR11994">
    <property type="entry name" value="60S RIBOSOMAL PROTEIN L11-RELATED"/>
    <property type="match status" value="1"/>
</dbReference>
<comment type="subunit">
    <text evidence="6">Part of the 50S ribosomal subunit; part of the 5S rRNA/L5/L18/L25 subcomplex. Contacts the 5S rRNA and the P site tRNA. Forms a bridge to the 30S subunit in the 70S ribosome.</text>
</comment>
<dbReference type="PROSITE" id="PS00358">
    <property type="entry name" value="RIBOSOMAL_L5"/>
    <property type="match status" value="1"/>
</dbReference>
<evidence type="ECO:0000256" key="5">
    <source>
        <dbReference type="ARBA" id="ARBA00023274"/>
    </source>
</evidence>
<organism evidence="10 11">
    <name type="scientific">Sneathiella sedimenti</name>
    <dbReference type="NCBI Taxonomy" id="2816034"/>
    <lineage>
        <taxon>Bacteria</taxon>
        <taxon>Pseudomonadati</taxon>
        <taxon>Pseudomonadota</taxon>
        <taxon>Alphaproteobacteria</taxon>
        <taxon>Sneathiellales</taxon>
        <taxon>Sneathiellaceae</taxon>
        <taxon>Sneathiella</taxon>
    </lineage>
</organism>
<dbReference type="HAMAP" id="MF_01333_B">
    <property type="entry name" value="Ribosomal_uL5_B"/>
    <property type="match status" value="1"/>
</dbReference>
<keyword evidence="2 6" id="KW-0699">rRNA-binding</keyword>
<feature type="domain" description="Large ribosomal subunit protein uL5 C-terminal" evidence="9">
    <location>
        <begin position="86"/>
        <end position="179"/>
    </location>
</feature>
<evidence type="ECO:0000256" key="3">
    <source>
        <dbReference type="ARBA" id="ARBA00022884"/>
    </source>
</evidence>
<keyword evidence="5 6" id="KW-0687">Ribonucleoprotein</keyword>
<dbReference type="InterPro" id="IPR002132">
    <property type="entry name" value="Ribosomal_uL5"/>
</dbReference>
<feature type="domain" description="Large ribosomal subunit protein uL5 N-terminal" evidence="8">
    <location>
        <begin position="26"/>
        <end position="82"/>
    </location>
</feature>
<dbReference type="Pfam" id="PF00281">
    <property type="entry name" value="Ribosomal_L5"/>
    <property type="match status" value="1"/>
</dbReference>
<evidence type="ECO:0000256" key="6">
    <source>
        <dbReference type="HAMAP-Rule" id="MF_01333"/>
    </source>
</evidence>
<evidence type="ECO:0000256" key="4">
    <source>
        <dbReference type="ARBA" id="ARBA00022980"/>
    </source>
</evidence>
<dbReference type="RefSeq" id="WP_207045929.1">
    <property type="nucleotide sequence ID" value="NZ_JAFLNC010000004.1"/>
</dbReference>
<evidence type="ECO:0000259" key="9">
    <source>
        <dbReference type="Pfam" id="PF00673"/>
    </source>
</evidence>
<evidence type="ECO:0000256" key="2">
    <source>
        <dbReference type="ARBA" id="ARBA00022730"/>
    </source>
</evidence>
<evidence type="ECO:0000256" key="1">
    <source>
        <dbReference type="ARBA" id="ARBA00008553"/>
    </source>
</evidence>
<evidence type="ECO:0000256" key="7">
    <source>
        <dbReference type="RuleBase" id="RU003930"/>
    </source>
</evidence>
<keyword evidence="4 6" id="KW-0689">Ribosomal protein</keyword>
<dbReference type="InterPro" id="IPR020929">
    <property type="entry name" value="Ribosomal_uL5_CS"/>
</dbReference>